<evidence type="ECO:0000313" key="2">
    <source>
        <dbReference type="Proteomes" id="UP000198510"/>
    </source>
</evidence>
<dbReference type="AlphaFoldDB" id="A0A1G9EZ61"/>
<accession>A0A1G9EZ61</accession>
<evidence type="ECO:0008006" key="3">
    <source>
        <dbReference type="Google" id="ProtNLM"/>
    </source>
</evidence>
<reference evidence="1 2" key="1">
    <citation type="submission" date="2016-10" db="EMBL/GenBank/DDBJ databases">
        <authorList>
            <person name="de Groot N.N."/>
        </authorList>
    </citation>
    <scope>NUCLEOTIDE SEQUENCE [LARGE SCALE GENOMIC DNA]</scope>
    <source>
        <strain evidence="1 2">DSM 25186</strain>
    </source>
</reference>
<dbReference type="Proteomes" id="UP000198510">
    <property type="component" value="Unassembled WGS sequence"/>
</dbReference>
<dbReference type="InterPro" id="IPR016181">
    <property type="entry name" value="Acyl_CoA_acyltransferase"/>
</dbReference>
<evidence type="ECO:0000313" key="1">
    <source>
        <dbReference type="EMBL" id="SDK81285.1"/>
    </source>
</evidence>
<dbReference type="PANTHER" id="PTHR41368">
    <property type="entry name" value="PROTEIN YGHO"/>
    <property type="match status" value="1"/>
</dbReference>
<dbReference type="SUPFAM" id="SSF55729">
    <property type="entry name" value="Acyl-CoA N-acyltransferases (Nat)"/>
    <property type="match status" value="1"/>
</dbReference>
<dbReference type="PANTHER" id="PTHR41368:SF1">
    <property type="entry name" value="PROTEIN YGHO"/>
    <property type="match status" value="1"/>
</dbReference>
<proteinExistence type="predicted"/>
<dbReference type="OrthoDB" id="9806005at2"/>
<protein>
    <recommendedName>
        <fullName evidence="3">N-acetyltransferase domain-containing protein</fullName>
    </recommendedName>
</protein>
<gene>
    <name evidence="1" type="ORF">SAMN05421823_103624</name>
</gene>
<keyword evidence="2" id="KW-1185">Reference proteome</keyword>
<sequence length="389" mass="45852">MQLLEVNDNPQYKKEFIQFPVRLYKNEKLWIRPMDHEIEEVFDPKKNKSFRQGECIRWILQNNAGETIGRVAAFFNKKTARSYEQPTGGLGFFDCIDDEAAAFQLFDACKAWLQERGMEAMDGPINFGDRDRWWGVLIDGFDKEPNYGMFYHFPYYQRLFEAYGFQIYYKQFTYARKVLDPLSEQVNAKAERVARDPNYTFRHIEKKKLDAYAEEFRTIYNKAWTRHQGVAAMSSAQAKGLMQKMKPILDEDIIWFSYYKGEPVGFFIILPELNQIFKHLNGKLDWWGKLQFVYHKWRGTCKKMFGVVFGIVPEHQGKGLEGAMVVATGKHVQHEGFRYQDFEMNWIGDFNPKMVHVAEQMGGRLAKVHATYRKLFDETKPFTRAKVIE</sequence>
<dbReference type="InterPro" id="IPR039968">
    <property type="entry name" value="BcerS-like"/>
</dbReference>
<dbReference type="STRING" id="1075417.SAMN05421823_103624"/>
<dbReference type="Gene3D" id="3.40.630.30">
    <property type="match status" value="1"/>
</dbReference>
<dbReference type="RefSeq" id="WP_089681617.1">
    <property type="nucleotide sequence ID" value="NZ_FNFO01000003.1"/>
</dbReference>
<dbReference type="EMBL" id="FNFO01000003">
    <property type="protein sequence ID" value="SDK81285.1"/>
    <property type="molecule type" value="Genomic_DNA"/>
</dbReference>
<name>A0A1G9EZ61_9BACT</name>
<organism evidence="1 2">
    <name type="scientific">Catalinimonas alkaloidigena</name>
    <dbReference type="NCBI Taxonomy" id="1075417"/>
    <lineage>
        <taxon>Bacteria</taxon>
        <taxon>Pseudomonadati</taxon>
        <taxon>Bacteroidota</taxon>
        <taxon>Cytophagia</taxon>
        <taxon>Cytophagales</taxon>
        <taxon>Catalimonadaceae</taxon>
        <taxon>Catalinimonas</taxon>
    </lineage>
</organism>